<keyword evidence="12 20" id="KW-0239">DNA-directed DNA polymerase</keyword>
<dbReference type="SMART" id="SM00486">
    <property type="entry name" value="POLBc"/>
    <property type="match status" value="1"/>
</dbReference>
<keyword evidence="4 20" id="KW-0004">4Fe-4S</keyword>
<dbReference type="PANTHER" id="PTHR45812">
    <property type="entry name" value="DNA POLYMERASE ZETA CATALYTIC SUBUNIT"/>
    <property type="match status" value="1"/>
</dbReference>
<feature type="compositionally biased region" description="Basic and acidic residues" evidence="21">
    <location>
        <begin position="588"/>
        <end position="604"/>
    </location>
</feature>
<dbReference type="InterPro" id="IPR006134">
    <property type="entry name" value="DNA-dir_DNA_pol_B_multi_dom"/>
</dbReference>
<dbReference type="PRINTS" id="PR00106">
    <property type="entry name" value="DNAPOLB"/>
</dbReference>
<protein>
    <recommendedName>
        <fullName evidence="20">DNA polymerase</fullName>
        <ecNumber evidence="20">2.7.7.7</ecNumber>
    </recommendedName>
</protein>
<dbReference type="FunFam" id="1.10.132.60:FF:000007">
    <property type="entry name" value="DNA polymerase"/>
    <property type="match status" value="1"/>
</dbReference>
<evidence type="ECO:0000259" key="24">
    <source>
        <dbReference type="Pfam" id="PF14260"/>
    </source>
</evidence>
<dbReference type="EC" id="2.7.7.7" evidence="20"/>
<dbReference type="CDD" id="cd05778">
    <property type="entry name" value="DNA_polB_zeta_exo"/>
    <property type="match status" value="1"/>
</dbReference>
<keyword evidence="8 20" id="KW-0479">Metal-binding</keyword>
<evidence type="ECO:0000256" key="9">
    <source>
        <dbReference type="ARBA" id="ARBA00022763"/>
    </source>
</evidence>
<feature type="domain" description="C4-type zinc-finger of DNA polymerase delta" evidence="24">
    <location>
        <begin position="1605"/>
        <end position="1679"/>
    </location>
</feature>
<sequence length="1707" mass="190308">MEPDSKLFSLRIVSIDYYMSPPIPDLDFCYSSFQGGKVNEVPVIRVYGSTPAGQKTCLHIHRALPYLYVPCSDVVQQPKQEGDACVRLLSHALEKALKLKGSSGSKRQHVHGCSLVQARRFYGYDASEQLYAKLYLYHPQDVSRAAKLLLGGAVLEKCLQPHESHIPFLLQFLVDYNLHGMGHLHVSKMRFRHPVPHVFTKKSNNAGQHKQQMNNSFVATNSKADSSGDVSLKPPVWLSSTIPDTWMWHFPSQDLEDNIAKRQSVCELEGDAAIDDILNQQYKLYSSLSQTLSDVRMVQSLIPIWEEFERTGMHMETISSDPEKPSPQDVLSALSNTVEFQNKLFEFCDTGNSLPCTPVNIDPMHLQSVRSASDGRDVVETSKHIHLSNKMEFVLSQPHLAAEDPEAWRLLNWLASSQAAEDINSDDELRRETILSPLMPATTINEVLEKADMEFLSASQQECQDILDSVQDSSDIECKTKSETSATALDCNYHTPLLSSKEEIYQVDSKKPIYHTRKTSKMEKNKGKRPFWGSLPFCSTENANDGQSIDVKVGKCEGEQNIGTVTCAGSTIVESSVRDLMRRKRYHRGEPPKAHIYHDVKGTPDSESNESIVSSPKQRSDQQDVSPTGPNLTYGLPAIRSSSTLTPGPDGDKAEESVEDKDIDVCPPSVDGDSQEVKHTDSNLDDSISHQEQSMSTSTHYHNDGSYIYPLTPAFLPPSTDEVKKWLLHNETSTDVLSNNLNALTGEHLSPKGSSGLRMDSQNFSADMCNEPLVSSSSISSTKTNLDHAKKLDQESHAMRPKTCSPGLPSVSLDISQLSGPEGKKLTPLSQAGFRDPASIGAGQQLTMFSIEVQAESRGDLRPDPRFDAINFIVVVIEEDDESAISSYVLLRSEMTSVRRNMDGVNGCMFITCNDEKQLFSEFMKIICNHDPDILMGWDIQGGSLGFLAERAAFLGIGLLSKISRTPAQPISNAEVSDVPDKVMTGDVLPEAVDSQTDVPSDAIIEDEWGRTHASGVHVGGRIVLNVWRLVRSEVKLNVYTAEAVAEAVLRRKIPFIHYRTLTKWFASGPARARYRCIEYILERGKLNFQVMNQLDMINRTSELARVFGIDFFSVLSRGSQYRVESMLVRLAHSQNYLAISPGSQQVACQPAMECLPLVMEPESGFYADPVIVLDFQSLYPSMVIAYNLCFCTCLGKVSPSKPNTLGVTSYAPDPKSLRALKHELLLTPNGVMYAPSKVRKGVLPRLLDEILSTRILVKQAMKKLSPADKVLYRIYNARQLALKLIANVTYGYTAAGFSGRMPCAELADSIVQCGRRTLENAILHVNTHDKWKAKVIYGDTDSMFVLLPGRSVSEAFRIGNEIASAVTKMNPSPVVLKMEKVYHPCFLLTKKRYVGYSYEKPDQLNPVFDAKGIETVRRDTCAAVSKTMERSLRNYFENQEISKVKSYLIRQWSRILSGRVSIQDFIFAKEVRLGTYSSRVSSLPPSAIVATKAIKADPRAEPRYAERIPYVVIHAEPGARLVDMVVDPMELLAIDSPYRLNDLYYINKQIIPALQRVFGLVGVDIRHWFLDMPRPARESVGKNQSYGPNSIRTRIDYYYLSKHCIMCGEKVQASTAPLCGKCSKNEAAVAVTVTARTSKMEREIQHLVAICRHCGGGDWVLESGIKCTSLACSVFYERQKVQKELQSLSNFSTESGLYPKCMAEWF</sequence>
<evidence type="ECO:0000256" key="4">
    <source>
        <dbReference type="ARBA" id="ARBA00022485"/>
    </source>
</evidence>
<evidence type="ECO:0000313" key="27">
    <source>
        <dbReference type="EMBL" id="KAK1434504.1"/>
    </source>
</evidence>
<gene>
    <name evidence="27" type="ORF">QVD17_00247</name>
</gene>
<keyword evidence="17 20" id="KW-0539">Nucleus</keyword>
<dbReference type="Gene3D" id="1.10.132.60">
    <property type="entry name" value="DNA polymerase family B, C-terminal domain"/>
    <property type="match status" value="1"/>
</dbReference>
<keyword evidence="14 20" id="KW-0411">Iron-sulfur</keyword>
<dbReference type="GO" id="GO:0003677">
    <property type="term" value="F:DNA binding"/>
    <property type="evidence" value="ECO:0007669"/>
    <property type="project" value="UniProtKB-KW"/>
</dbReference>
<feature type="domain" description="DNA polymerase delta/zeta catalytic subunit N-terminal" evidence="25">
    <location>
        <begin position="63"/>
        <end position="143"/>
    </location>
</feature>
<evidence type="ECO:0000256" key="10">
    <source>
        <dbReference type="ARBA" id="ARBA00022771"/>
    </source>
</evidence>
<dbReference type="InterPro" id="IPR036397">
    <property type="entry name" value="RNaseH_sf"/>
</dbReference>
<evidence type="ECO:0000256" key="14">
    <source>
        <dbReference type="ARBA" id="ARBA00023014"/>
    </source>
</evidence>
<evidence type="ECO:0000256" key="19">
    <source>
        <dbReference type="ARBA" id="ARBA00066055"/>
    </source>
</evidence>
<dbReference type="Pfam" id="PF03104">
    <property type="entry name" value="DNA_pol_B_exo1"/>
    <property type="match status" value="1"/>
</dbReference>
<evidence type="ECO:0000256" key="15">
    <source>
        <dbReference type="ARBA" id="ARBA00023125"/>
    </source>
</evidence>
<evidence type="ECO:0000256" key="8">
    <source>
        <dbReference type="ARBA" id="ARBA00022723"/>
    </source>
</evidence>
<keyword evidence="28" id="KW-1185">Reference proteome</keyword>
<dbReference type="FunFam" id="3.30.420.10:FF:000082">
    <property type="entry name" value="DNA polymerase"/>
    <property type="match status" value="1"/>
</dbReference>
<feature type="domain" description="DNA-directed DNA polymerase family B multifunctional" evidence="22">
    <location>
        <begin position="1112"/>
        <end position="1559"/>
    </location>
</feature>
<dbReference type="EMBL" id="JAUHHV010000001">
    <property type="protein sequence ID" value="KAK1434504.1"/>
    <property type="molecule type" value="Genomic_DNA"/>
</dbReference>
<dbReference type="GO" id="GO:0003887">
    <property type="term" value="F:DNA-directed DNA polymerase activity"/>
    <property type="evidence" value="ECO:0007669"/>
    <property type="project" value="UniProtKB-KW"/>
</dbReference>
<evidence type="ECO:0000259" key="22">
    <source>
        <dbReference type="Pfam" id="PF00136"/>
    </source>
</evidence>
<evidence type="ECO:0000256" key="17">
    <source>
        <dbReference type="ARBA" id="ARBA00023242"/>
    </source>
</evidence>
<dbReference type="Pfam" id="PF24055">
    <property type="entry name" value="POL3_N"/>
    <property type="match status" value="1"/>
</dbReference>
<feature type="compositionally biased region" description="Polar residues" evidence="21">
    <location>
        <begin position="605"/>
        <end position="631"/>
    </location>
</feature>
<evidence type="ECO:0000256" key="21">
    <source>
        <dbReference type="SAM" id="MobiDB-lite"/>
    </source>
</evidence>
<evidence type="ECO:0000256" key="6">
    <source>
        <dbReference type="ARBA" id="ARBA00022695"/>
    </source>
</evidence>
<dbReference type="InterPro" id="IPR056435">
    <property type="entry name" value="DPOD/Z_N"/>
</dbReference>
<dbReference type="GO" id="GO:0006260">
    <property type="term" value="P:DNA replication"/>
    <property type="evidence" value="ECO:0007669"/>
    <property type="project" value="UniProtKB-KW"/>
</dbReference>
<comment type="caution">
    <text evidence="27">The sequence shown here is derived from an EMBL/GenBank/DDBJ whole genome shotgun (WGS) entry which is preliminary data.</text>
</comment>
<dbReference type="Gene3D" id="3.30.420.10">
    <property type="entry name" value="Ribonuclease H-like superfamily/Ribonuclease H"/>
    <property type="match status" value="1"/>
</dbReference>
<feature type="region of interest" description="Disordered" evidence="21">
    <location>
        <begin position="583"/>
        <end position="699"/>
    </location>
</feature>
<proteinExistence type="inferred from homology"/>
<keyword evidence="16" id="KW-0234">DNA repair</keyword>
<dbReference type="GO" id="GO:0000724">
    <property type="term" value="P:double-strand break repair via homologous recombination"/>
    <property type="evidence" value="ECO:0007669"/>
    <property type="project" value="TreeGrafter"/>
</dbReference>
<comment type="subcellular location">
    <subcellularLocation>
        <location evidence="2 20">Nucleus</location>
    </subcellularLocation>
</comment>
<dbReference type="SUPFAM" id="SSF53098">
    <property type="entry name" value="Ribonuclease H-like"/>
    <property type="match status" value="1"/>
</dbReference>
<keyword evidence="13 20" id="KW-0408">Iron</keyword>
<dbReference type="InterPro" id="IPR030559">
    <property type="entry name" value="PolZ_Rev3"/>
</dbReference>
<comment type="cofactor">
    <cofactor evidence="1 20">
        <name>[4Fe-4S] cluster</name>
        <dbReference type="ChEBI" id="CHEBI:49883"/>
    </cofactor>
</comment>
<dbReference type="InterPro" id="IPR017964">
    <property type="entry name" value="DNA-dir_DNA_pol_B_CS"/>
</dbReference>
<dbReference type="InterPro" id="IPR023211">
    <property type="entry name" value="DNA_pol_palm_dom_sf"/>
</dbReference>
<keyword evidence="11 20" id="KW-0862">Zinc</keyword>
<keyword evidence="7 20" id="KW-0235">DNA replication</keyword>
<dbReference type="InterPro" id="IPR006172">
    <property type="entry name" value="DNA-dir_DNA_pol_B"/>
</dbReference>
<comment type="catalytic activity">
    <reaction evidence="18 20">
        <text>DNA(n) + a 2'-deoxyribonucleoside 5'-triphosphate = DNA(n+1) + diphosphate</text>
        <dbReference type="Rhea" id="RHEA:22508"/>
        <dbReference type="Rhea" id="RHEA-COMP:17339"/>
        <dbReference type="Rhea" id="RHEA-COMP:17340"/>
        <dbReference type="ChEBI" id="CHEBI:33019"/>
        <dbReference type="ChEBI" id="CHEBI:61560"/>
        <dbReference type="ChEBI" id="CHEBI:173112"/>
        <dbReference type="EC" id="2.7.7.7"/>
    </reaction>
</comment>
<evidence type="ECO:0000259" key="23">
    <source>
        <dbReference type="Pfam" id="PF03104"/>
    </source>
</evidence>
<keyword evidence="10 20" id="KW-0863">Zinc-finger</keyword>
<evidence type="ECO:0000256" key="1">
    <source>
        <dbReference type="ARBA" id="ARBA00001966"/>
    </source>
</evidence>
<dbReference type="FunFam" id="3.30.342.10:FF:000014">
    <property type="entry name" value="DNA polymerase"/>
    <property type="match status" value="1"/>
</dbReference>
<accession>A0AAD8L2Y2</accession>
<dbReference type="Pfam" id="PF14260">
    <property type="entry name" value="zf-C4pol"/>
    <property type="match status" value="1"/>
</dbReference>
<evidence type="ECO:0000256" key="18">
    <source>
        <dbReference type="ARBA" id="ARBA00049244"/>
    </source>
</evidence>
<keyword evidence="5 20" id="KW-0808">Transferase</keyword>
<evidence type="ECO:0000256" key="7">
    <source>
        <dbReference type="ARBA" id="ARBA00022705"/>
    </source>
</evidence>
<evidence type="ECO:0000313" key="28">
    <source>
        <dbReference type="Proteomes" id="UP001229421"/>
    </source>
</evidence>
<dbReference type="Gene3D" id="3.90.1600.10">
    <property type="entry name" value="Palm domain of DNA polymerase"/>
    <property type="match status" value="1"/>
</dbReference>
<keyword evidence="9" id="KW-0227">DNA damage</keyword>
<dbReference type="Gene3D" id="3.30.342.10">
    <property type="entry name" value="DNA Polymerase, chain B, domain 1"/>
    <property type="match status" value="1"/>
</dbReference>
<keyword evidence="15 20" id="KW-0238">DNA-binding</keyword>
<evidence type="ECO:0000256" key="20">
    <source>
        <dbReference type="RuleBase" id="RU000442"/>
    </source>
</evidence>
<evidence type="ECO:0000256" key="16">
    <source>
        <dbReference type="ARBA" id="ARBA00023204"/>
    </source>
</evidence>
<feature type="compositionally biased region" description="Polar residues" evidence="21">
    <location>
        <begin position="690"/>
        <end position="699"/>
    </location>
</feature>
<dbReference type="GO" id="GO:0051539">
    <property type="term" value="F:4 iron, 4 sulfur cluster binding"/>
    <property type="evidence" value="ECO:0007669"/>
    <property type="project" value="UniProtKB-KW"/>
</dbReference>
<dbReference type="Gene3D" id="1.10.287.690">
    <property type="entry name" value="Helix hairpin bin"/>
    <property type="match status" value="1"/>
</dbReference>
<dbReference type="GO" id="GO:0008270">
    <property type="term" value="F:zinc ion binding"/>
    <property type="evidence" value="ECO:0007669"/>
    <property type="project" value="UniProtKB-KW"/>
</dbReference>
<feature type="domain" description="DNA polymerase zeta catalytic subunit N-terminal" evidence="26">
    <location>
        <begin position="8"/>
        <end position="61"/>
    </location>
</feature>
<feature type="domain" description="DNA-directed DNA polymerase family B exonuclease" evidence="23">
    <location>
        <begin position="848"/>
        <end position="972"/>
    </location>
</feature>
<dbReference type="InterPro" id="IPR042087">
    <property type="entry name" value="DNA_pol_B_thumb"/>
</dbReference>
<dbReference type="Proteomes" id="UP001229421">
    <property type="component" value="Unassembled WGS sequence"/>
</dbReference>
<evidence type="ECO:0000256" key="5">
    <source>
        <dbReference type="ARBA" id="ARBA00022679"/>
    </source>
</evidence>
<evidence type="ECO:0000256" key="13">
    <source>
        <dbReference type="ARBA" id="ARBA00023004"/>
    </source>
</evidence>
<dbReference type="CDD" id="cd05534">
    <property type="entry name" value="POLBc_zeta"/>
    <property type="match status" value="1"/>
</dbReference>
<dbReference type="InterPro" id="IPR012337">
    <property type="entry name" value="RNaseH-like_sf"/>
</dbReference>
<reference evidence="27" key="1">
    <citation type="journal article" date="2023" name="bioRxiv">
        <title>Improved chromosome-level genome assembly for marigold (Tagetes erecta).</title>
        <authorList>
            <person name="Jiang F."/>
            <person name="Yuan L."/>
            <person name="Wang S."/>
            <person name="Wang H."/>
            <person name="Xu D."/>
            <person name="Wang A."/>
            <person name="Fan W."/>
        </authorList>
    </citation>
    <scope>NUCLEOTIDE SEQUENCE</scope>
    <source>
        <strain evidence="27">WSJ</strain>
        <tissue evidence="27">Leaf</tissue>
    </source>
</reference>
<dbReference type="InterPro" id="IPR056447">
    <property type="entry name" value="REV3_N"/>
</dbReference>
<dbReference type="FunFam" id="1.10.287.690:FF:000002">
    <property type="entry name" value="DNA polymerase zeta"/>
    <property type="match status" value="1"/>
</dbReference>
<dbReference type="InterPro" id="IPR025687">
    <property type="entry name" value="Znf-C4pol"/>
</dbReference>
<dbReference type="SUPFAM" id="SSF56672">
    <property type="entry name" value="DNA/RNA polymerases"/>
    <property type="match status" value="1"/>
</dbReference>
<dbReference type="GO" id="GO:0016035">
    <property type="term" value="C:zeta DNA polymerase complex"/>
    <property type="evidence" value="ECO:0007669"/>
    <property type="project" value="InterPro"/>
</dbReference>
<dbReference type="GO" id="GO:0042276">
    <property type="term" value="P:error-prone translesion synthesis"/>
    <property type="evidence" value="ECO:0007669"/>
    <property type="project" value="TreeGrafter"/>
</dbReference>
<dbReference type="Pfam" id="PF24065">
    <property type="entry name" value="REV3_N"/>
    <property type="match status" value="1"/>
</dbReference>
<dbReference type="Pfam" id="PF00136">
    <property type="entry name" value="DNA_pol_B"/>
    <property type="match status" value="1"/>
</dbReference>
<dbReference type="InterPro" id="IPR006133">
    <property type="entry name" value="DNA-dir_DNA_pol_B_exonuc"/>
</dbReference>
<dbReference type="PANTHER" id="PTHR45812:SF1">
    <property type="entry name" value="DNA POLYMERASE ZETA CATALYTIC SUBUNIT"/>
    <property type="match status" value="1"/>
</dbReference>
<dbReference type="InterPro" id="IPR043502">
    <property type="entry name" value="DNA/RNA_pol_sf"/>
</dbReference>
<evidence type="ECO:0000256" key="3">
    <source>
        <dbReference type="ARBA" id="ARBA00005755"/>
    </source>
</evidence>
<evidence type="ECO:0000256" key="12">
    <source>
        <dbReference type="ARBA" id="ARBA00022932"/>
    </source>
</evidence>
<dbReference type="GO" id="GO:0005634">
    <property type="term" value="C:nucleus"/>
    <property type="evidence" value="ECO:0007669"/>
    <property type="project" value="UniProtKB-SubCell"/>
</dbReference>
<evidence type="ECO:0000259" key="26">
    <source>
        <dbReference type="Pfam" id="PF24065"/>
    </source>
</evidence>
<evidence type="ECO:0000256" key="2">
    <source>
        <dbReference type="ARBA" id="ARBA00004123"/>
    </source>
</evidence>
<evidence type="ECO:0000259" key="25">
    <source>
        <dbReference type="Pfam" id="PF24055"/>
    </source>
</evidence>
<dbReference type="GO" id="GO:0000166">
    <property type="term" value="F:nucleotide binding"/>
    <property type="evidence" value="ECO:0007669"/>
    <property type="project" value="InterPro"/>
</dbReference>
<comment type="subunit">
    <text evidence="19">Forms DNA polymerase zeta with REV7.</text>
</comment>
<keyword evidence="6 20" id="KW-0548">Nucleotidyltransferase</keyword>
<evidence type="ECO:0000256" key="11">
    <source>
        <dbReference type="ARBA" id="ARBA00022833"/>
    </source>
</evidence>
<dbReference type="PROSITE" id="PS00116">
    <property type="entry name" value="DNA_POLYMERASE_B"/>
    <property type="match status" value="1"/>
</dbReference>
<comment type="similarity">
    <text evidence="3 20">Belongs to the DNA polymerase type-B family.</text>
</comment>
<name>A0AAD8L2Y2_TARER</name>
<organism evidence="27 28">
    <name type="scientific">Tagetes erecta</name>
    <name type="common">African marigold</name>
    <dbReference type="NCBI Taxonomy" id="13708"/>
    <lineage>
        <taxon>Eukaryota</taxon>
        <taxon>Viridiplantae</taxon>
        <taxon>Streptophyta</taxon>
        <taxon>Embryophyta</taxon>
        <taxon>Tracheophyta</taxon>
        <taxon>Spermatophyta</taxon>
        <taxon>Magnoliopsida</taxon>
        <taxon>eudicotyledons</taxon>
        <taxon>Gunneridae</taxon>
        <taxon>Pentapetalae</taxon>
        <taxon>asterids</taxon>
        <taxon>campanulids</taxon>
        <taxon>Asterales</taxon>
        <taxon>Asteraceae</taxon>
        <taxon>Asteroideae</taxon>
        <taxon>Heliantheae alliance</taxon>
        <taxon>Tageteae</taxon>
        <taxon>Tagetes</taxon>
    </lineage>
</organism>